<feature type="region of interest" description="Disordered" evidence="4">
    <location>
        <begin position="233"/>
        <end position="259"/>
    </location>
</feature>
<evidence type="ECO:0000256" key="3">
    <source>
        <dbReference type="ARBA" id="ARBA00023315"/>
    </source>
</evidence>
<evidence type="ECO:0000313" key="7">
    <source>
        <dbReference type="EMBL" id="PQO39798.1"/>
    </source>
</evidence>
<keyword evidence="5" id="KW-0812">Transmembrane</keyword>
<dbReference type="AlphaFoldDB" id="A0A2S8G5S1"/>
<dbReference type="CDD" id="cd07989">
    <property type="entry name" value="LPLAT_AGPAT-like"/>
    <property type="match status" value="1"/>
</dbReference>
<gene>
    <name evidence="7" type="ORF">C5Y83_03380</name>
</gene>
<evidence type="ECO:0000313" key="8">
    <source>
        <dbReference type="Proteomes" id="UP000238322"/>
    </source>
</evidence>
<dbReference type="PANTHER" id="PTHR10434:SF11">
    <property type="entry name" value="1-ACYL-SN-GLYCEROL-3-PHOSPHATE ACYLTRANSFERASE"/>
    <property type="match status" value="1"/>
</dbReference>
<proteinExistence type="predicted"/>
<evidence type="ECO:0000259" key="6">
    <source>
        <dbReference type="SMART" id="SM00563"/>
    </source>
</evidence>
<protein>
    <recommendedName>
        <fullName evidence="6">Phospholipid/glycerol acyltransferase domain-containing protein</fullName>
    </recommendedName>
</protein>
<comment type="caution">
    <text evidence="7">The sequence shown here is derived from an EMBL/GenBank/DDBJ whole genome shotgun (WGS) entry which is preliminary data.</text>
</comment>
<evidence type="ECO:0000256" key="1">
    <source>
        <dbReference type="ARBA" id="ARBA00005189"/>
    </source>
</evidence>
<evidence type="ECO:0000256" key="5">
    <source>
        <dbReference type="SAM" id="Phobius"/>
    </source>
</evidence>
<dbReference type="OrthoDB" id="9803035at2"/>
<dbReference type="Pfam" id="PF01553">
    <property type="entry name" value="Acyltransferase"/>
    <property type="match status" value="1"/>
</dbReference>
<dbReference type="SMART" id="SM00563">
    <property type="entry name" value="PlsC"/>
    <property type="match status" value="1"/>
</dbReference>
<dbReference type="RefSeq" id="WP_105328235.1">
    <property type="nucleotide sequence ID" value="NZ_PUHY01000004.1"/>
</dbReference>
<reference evidence="7 8" key="1">
    <citation type="submission" date="2018-02" db="EMBL/GenBank/DDBJ databases">
        <title>Comparative genomes isolates from brazilian mangrove.</title>
        <authorList>
            <person name="Araujo J.E."/>
            <person name="Taketani R.G."/>
            <person name="Silva M.C.P."/>
            <person name="Loureco M.V."/>
            <person name="Andreote F.D."/>
        </authorList>
    </citation>
    <scope>NUCLEOTIDE SEQUENCE [LARGE SCALE GENOMIC DNA]</scope>
    <source>
        <strain evidence="7 8">Hex-1 MGV</strain>
    </source>
</reference>
<accession>A0A2S8G5S1</accession>
<dbReference type="SUPFAM" id="SSF69593">
    <property type="entry name" value="Glycerol-3-phosphate (1)-acyltransferase"/>
    <property type="match status" value="1"/>
</dbReference>
<organism evidence="7 8">
    <name type="scientific">Blastopirellula marina</name>
    <dbReference type="NCBI Taxonomy" id="124"/>
    <lineage>
        <taxon>Bacteria</taxon>
        <taxon>Pseudomonadati</taxon>
        <taxon>Planctomycetota</taxon>
        <taxon>Planctomycetia</taxon>
        <taxon>Pirellulales</taxon>
        <taxon>Pirellulaceae</taxon>
        <taxon>Blastopirellula</taxon>
    </lineage>
</organism>
<dbReference type="GO" id="GO:0006654">
    <property type="term" value="P:phosphatidic acid biosynthetic process"/>
    <property type="evidence" value="ECO:0007669"/>
    <property type="project" value="TreeGrafter"/>
</dbReference>
<feature type="domain" description="Phospholipid/glycerol acyltransferase" evidence="6">
    <location>
        <begin position="65"/>
        <end position="178"/>
    </location>
</feature>
<dbReference type="GO" id="GO:0003841">
    <property type="term" value="F:1-acylglycerol-3-phosphate O-acyltransferase activity"/>
    <property type="evidence" value="ECO:0007669"/>
    <property type="project" value="TreeGrafter"/>
</dbReference>
<keyword evidence="3" id="KW-0012">Acyltransferase</keyword>
<evidence type="ECO:0000256" key="4">
    <source>
        <dbReference type="SAM" id="MobiDB-lite"/>
    </source>
</evidence>
<name>A0A2S8G5S1_9BACT</name>
<keyword evidence="2" id="KW-0808">Transferase</keyword>
<comment type="pathway">
    <text evidence="1">Lipid metabolism.</text>
</comment>
<sequence>MNVMYVLGWIAIVTAGLAAWVVILKRRTEYTLVQFFLDRIVFILLQFLWRTKTPAELPLARDKGGVIIANHRSSADPFFIHRAARRRVRWMVAREYCDRKVMGWFLEEFGAIPTRRGGIDNASVREAVHLLQKGQWVGVLPEGRINMTDEFMLPVRPGAALLARRAGVPIVPVYIEGAPFNETPISPFLMSAQVTIYVGEPIHPEAFESDEMMILAAVKEIANLAGHPEFQPQLAGKNWKPTQEEVEQAIAKAKEKSRS</sequence>
<dbReference type="Proteomes" id="UP000238322">
    <property type="component" value="Unassembled WGS sequence"/>
</dbReference>
<keyword evidence="5" id="KW-0472">Membrane</keyword>
<feature type="transmembrane region" description="Helical" evidence="5">
    <location>
        <begin position="6"/>
        <end position="24"/>
    </location>
</feature>
<keyword evidence="5" id="KW-1133">Transmembrane helix</keyword>
<dbReference type="PANTHER" id="PTHR10434">
    <property type="entry name" value="1-ACYL-SN-GLYCEROL-3-PHOSPHATE ACYLTRANSFERASE"/>
    <property type="match status" value="1"/>
</dbReference>
<dbReference type="InterPro" id="IPR002123">
    <property type="entry name" value="Plipid/glycerol_acylTrfase"/>
</dbReference>
<evidence type="ECO:0000256" key="2">
    <source>
        <dbReference type="ARBA" id="ARBA00022679"/>
    </source>
</evidence>
<dbReference type="EMBL" id="PUHY01000004">
    <property type="protein sequence ID" value="PQO39798.1"/>
    <property type="molecule type" value="Genomic_DNA"/>
</dbReference>